<feature type="compositionally biased region" description="Polar residues" evidence="3">
    <location>
        <begin position="1"/>
        <end position="14"/>
    </location>
</feature>
<dbReference type="SUPFAM" id="SSF56801">
    <property type="entry name" value="Acetyl-CoA synthetase-like"/>
    <property type="match status" value="1"/>
</dbReference>
<evidence type="ECO:0000259" key="5">
    <source>
        <dbReference type="Pfam" id="PF13193"/>
    </source>
</evidence>
<comment type="caution">
    <text evidence="6">The sequence shown here is derived from an EMBL/GenBank/DDBJ whole genome shotgun (WGS) entry which is preliminary data.</text>
</comment>
<dbReference type="Pfam" id="PF13193">
    <property type="entry name" value="AMP-binding_C"/>
    <property type="match status" value="1"/>
</dbReference>
<dbReference type="FunFam" id="3.30.300.30:FF:000008">
    <property type="entry name" value="2,3-dihydroxybenzoate-AMP ligase"/>
    <property type="match status" value="1"/>
</dbReference>
<keyword evidence="7" id="KW-1185">Reference proteome</keyword>
<evidence type="ECO:0000313" key="7">
    <source>
        <dbReference type="Proteomes" id="UP000567246"/>
    </source>
</evidence>
<dbReference type="RefSeq" id="WP_184169774.1">
    <property type="nucleotide sequence ID" value="NZ_BAABAG010000002.1"/>
</dbReference>
<dbReference type="PROSITE" id="PS00455">
    <property type="entry name" value="AMP_BINDING"/>
    <property type="match status" value="1"/>
</dbReference>
<evidence type="ECO:0000256" key="1">
    <source>
        <dbReference type="ARBA" id="ARBA00006432"/>
    </source>
</evidence>
<dbReference type="EC" id="6.2.1.-" evidence="6"/>
<dbReference type="InterPro" id="IPR000873">
    <property type="entry name" value="AMP-dep_synth/lig_dom"/>
</dbReference>
<feature type="region of interest" description="Disordered" evidence="3">
    <location>
        <begin position="26"/>
        <end position="55"/>
    </location>
</feature>
<dbReference type="GO" id="GO:0006631">
    <property type="term" value="P:fatty acid metabolic process"/>
    <property type="evidence" value="ECO:0007669"/>
    <property type="project" value="TreeGrafter"/>
</dbReference>
<dbReference type="FunFam" id="3.40.50.12780:FF:000003">
    <property type="entry name" value="Long-chain-fatty-acid--CoA ligase FadD"/>
    <property type="match status" value="1"/>
</dbReference>
<evidence type="ECO:0000256" key="3">
    <source>
        <dbReference type="SAM" id="MobiDB-lite"/>
    </source>
</evidence>
<dbReference type="Gene3D" id="3.40.50.12780">
    <property type="entry name" value="N-terminal domain of ligase-like"/>
    <property type="match status" value="1"/>
</dbReference>
<name>A0A7W9JGL5_9MICC</name>
<dbReference type="InterPro" id="IPR020845">
    <property type="entry name" value="AMP-binding_CS"/>
</dbReference>
<gene>
    <name evidence="6" type="ORF">HDA33_000104</name>
</gene>
<dbReference type="InterPro" id="IPR025110">
    <property type="entry name" value="AMP-bd_C"/>
</dbReference>
<dbReference type="PANTHER" id="PTHR43201">
    <property type="entry name" value="ACYL-COA SYNTHETASE"/>
    <property type="match status" value="1"/>
</dbReference>
<dbReference type="CDD" id="cd05917">
    <property type="entry name" value="FACL_like_2"/>
    <property type="match status" value="1"/>
</dbReference>
<dbReference type="Pfam" id="PF00501">
    <property type="entry name" value="AMP-binding"/>
    <property type="match status" value="1"/>
</dbReference>
<dbReference type="InterPro" id="IPR045851">
    <property type="entry name" value="AMP-bd_C_sf"/>
</dbReference>
<dbReference type="GO" id="GO:0031956">
    <property type="term" value="F:medium-chain fatty acid-CoA ligase activity"/>
    <property type="evidence" value="ECO:0007669"/>
    <property type="project" value="TreeGrafter"/>
</dbReference>
<dbReference type="AlphaFoldDB" id="A0A7W9JGL5"/>
<reference evidence="6 7" key="1">
    <citation type="submission" date="2020-08" db="EMBL/GenBank/DDBJ databases">
        <title>Sequencing the genomes of 1000 actinobacteria strains.</title>
        <authorList>
            <person name="Klenk H.-P."/>
        </authorList>
    </citation>
    <scope>NUCLEOTIDE SEQUENCE [LARGE SCALE GENOMIC DNA]</scope>
    <source>
        <strain evidence="6 7">DSM 17945</strain>
    </source>
</reference>
<dbReference type="Gene3D" id="3.30.300.30">
    <property type="match status" value="1"/>
</dbReference>
<dbReference type="PANTHER" id="PTHR43201:SF5">
    <property type="entry name" value="MEDIUM-CHAIN ACYL-COA LIGASE ACSF2, MITOCHONDRIAL"/>
    <property type="match status" value="1"/>
</dbReference>
<sequence length="583" mass="62871">MTPSPSVQESSTRGPSDVPMLEQTLAQNLDDAARRSGARPAVVECGPDGDPATGRSWTYEQLREESVTVAKALMAAGYEPGDRIGLWSPNVAEWTSLLYGAARAGVILVNLNPAYRAHELTYVVEQCGMRGLVVAPADAHQDRPDIARDVACGGCPELRQLIILPTAGPVTAESYAHAVDGVLDCRPEPTPVSEGTWSAFLAGAERVSDEELAARESAVSPEDPVNLQYTSGTTGFPKGVTLTHRNVLNNGFHIGELLGYTQGDTVVIPVPFFHCFGMVIGVIAAVSHGSLCVIPARGFEPVATLRAAAATRATSLYGVPAMFIAMLARPEADELDLSTLRTGVMAGSTCPVEVMRRVIDRFHMAEVAICYGMTETAPVSTMTRRDDSLEVRTQTVGRTMPHVETKIVDPVSGEVVPRGSTGELCTRGYSVMRGYWNDEEKTAEVLDAEGWMHSGDLASMDEDGSVRIEGRIKDLVIRGGENISPREVEEFLYTHPDIQDVQVVGVPDERYGEQLMACLIMKDGTRPLTPEDVRAFCEGKIAHFKIPAHVRVLDAFPMTVSGKVRKVELRAEGAKLVAGGDRD</sequence>
<proteinExistence type="inferred from homology"/>
<comment type="similarity">
    <text evidence="1">Belongs to the ATP-dependent AMP-binding enzyme family.</text>
</comment>
<feature type="region of interest" description="Disordered" evidence="3">
    <location>
        <begin position="1"/>
        <end position="20"/>
    </location>
</feature>
<protein>
    <submittedName>
        <fullName evidence="6">Fatty-acyl-CoA synthase</fullName>
        <ecNumber evidence="6">6.2.1.-</ecNumber>
    </submittedName>
</protein>
<feature type="domain" description="AMP-dependent synthetase/ligase" evidence="4">
    <location>
        <begin position="30"/>
        <end position="436"/>
    </location>
</feature>
<accession>A0A7W9JGL5</accession>
<evidence type="ECO:0000256" key="2">
    <source>
        <dbReference type="ARBA" id="ARBA00022598"/>
    </source>
</evidence>
<organism evidence="6 7">
    <name type="scientific">Micrococcus endophyticus</name>
    <dbReference type="NCBI Taxonomy" id="455343"/>
    <lineage>
        <taxon>Bacteria</taxon>
        <taxon>Bacillati</taxon>
        <taxon>Actinomycetota</taxon>
        <taxon>Actinomycetes</taxon>
        <taxon>Micrococcales</taxon>
        <taxon>Micrococcaceae</taxon>
        <taxon>Micrococcus</taxon>
    </lineage>
</organism>
<feature type="domain" description="AMP-binding enzyme C-terminal" evidence="5">
    <location>
        <begin position="487"/>
        <end position="563"/>
    </location>
</feature>
<keyword evidence="2 6" id="KW-0436">Ligase</keyword>
<dbReference type="EMBL" id="JACHMW010000001">
    <property type="protein sequence ID" value="MBB5847540.1"/>
    <property type="molecule type" value="Genomic_DNA"/>
</dbReference>
<dbReference type="Proteomes" id="UP000567246">
    <property type="component" value="Unassembled WGS sequence"/>
</dbReference>
<evidence type="ECO:0000259" key="4">
    <source>
        <dbReference type="Pfam" id="PF00501"/>
    </source>
</evidence>
<evidence type="ECO:0000313" key="6">
    <source>
        <dbReference type="EMBL" id="MBB5847540.1"/>
    </source>
</evidence>
<dbReference type="InterPro" id="IPR042099">
    <property type="entry name" value="ANL_N_sf"/>
</dbReference>